<reference evidence="6 7" key="1">
    <citation type="journal article" date="2024" name="Plant J.">
        <title>Genome sequences and population genomics reveal climatic adaptation and genomic divergence between two closely related sweetgum species.</title>
        <authorList>
            <person name="Xu W.Q."/>
            <person name="Ren C.Q."/>
            <person name="Zhang X.Y."/>
            <person name="Comes H.P."/>
            <person name="Liu X.H."/>
            <person name="Li Y.G."/>
            <person name="Kettle C.J."/>
            <person name="Jalonen R."/>
            <person name="Gaisberger H."/>
            <person name="Ma Y.Z."/>
            <person name="Qiu Y.X."/>
        </authorList>
    </citation>
    <scope>NUCLEOTIDE SEQUENCE [LARGE SCALE GENOMIC DNA]</scope>
    <source>
        <strain evidence="6">Hangzhou</strain>
    </source>
</reference>
<accession>A0AAP0RRG6</accession>
<evidence type="ECO:0000256" key="4">
    <source>
        <dbReference type="RuleBase" id="RU003690"/>
    </source>
</evidence>
<evidence type="ECO:0000256" key="3">
    <source>
        <dbReference type="ARBA" id="ARBA00023295"/>
    </source>
</evidence>
<dbReference type="PRINTS" id="PR00131">
    <property type="entry name" value="GLHYDRLASE1"/>
</dbReference>
<dbReference type="Gene3D" id="3.20.20.80">
    <property type="entry name" value="Glycosidases"/>
    <property type="match status" value="3"/>
</dbReference>
<dbReference type="AlphaFoldDB" id="A0AAP0RRG6"/>
<comment type="similarity">
    <text evidence="1 4">Belongs to the glycosyl hydrolase 1 family.</text>
</comment>
<evidence type="ECO:0000256" key="1">
    <source>
        <dbReference type="ARBA" id="ARBA00010838"/>
    </source>
</evidence>
<dbReference type="Proteomes" id="UP001415857">
    <property type="component" value="Unassembled WGS sequence"/>
</dbReference>
<keyword evidence="3" id="KW-0326">Glycosidase</keyword>
<gene>
    <name evidence="6" type="ORF">L1049_011377</name>
</gene>
<keyword evidence="2" id="KW-0378">Hydrolase</keyword>
<sequence>MANVEKSDQERVEPSPVIPPTINRSDFPPNFIFGTASSAYQYEGAAFEGGKGWSIWDTLTHDHPEEIIDGSNGDVAVNFYHRYKEDVELMHKMGMDAFRFSISWPRLLPNGRRGDGDVGVNEEGVQFYRDLINELRSKDLEPFVTIFHWDLPQALETEYGGFLSPRIVFMDPLTYGHYPQVMRTLLGERLPKFTEEQSEMVKGSFDFIGMNYYTAHYAADDPSGESGDSHVKITTERDDIPIGPPGFVITRVFRILLFKVNSGMKSDACGLGRARKVNVKGYFAWSLLDNFEWRSGYTVRFGLYFVDYENGLTRCQKNSAKWFYKFLHFL</sequence>
<evidence type="ECO:0000313" key="7">
    <source>
        <dbReference type="Proteomes" id="UP001415857"/>
    </source>
</evidence>
<evidence type="ECO:0000313" key="6">
    <source>
        <dbReference type="EMBL" id="KAK9283146.1"/>
    </source>
</evidence>
<dbReference type="InterPro" id="IPR017853">
    <property type="entry name" value="GH"/>
</dbReference>
<dbReference type="EMBL" id="JBBPBK010000006">
    <property type="protein sequence ID" value="KAK9283146.1"/>
    <property type="molecule type" value="Genomic_DNA"/>
</dbReference>
<comment type="caution">
    <text evidence="6">The sequence shown here is derived from an EMBL/GenBank/DDBJ whole genome shotgun (WGS) entry which is preliminary data.</text>
</comment>
<dbReference type="InterPro" id="IPR033132">
    <property type="entry name" value="GH_1_N_CS"/>
</dbReference>
<feature type="compositionally biased region" description="Basic and acidic residues" evidence="5">
    <location>
        <begin position="1"/>
        <end position="13"/>
    </location>
</feature>
<dbReference type="PANTHER" id="PTHR10353">
    <property type="entry name" value="GLYCOSYL HYDROLASE"/>
    <property type="match status" value="1"/>
</dbReference>
<proteinExistence type="inferred from homology"/>
<organism evidence="6 7">
    <name type="scientific">Liquidambar formosana</name>
    <name type="common">Formosan gum</name>
    <dbReference type="NCBI Taxonomy" id="63359"/>
    <lineage>
        <taxon>Eukaryota</taxon>
        <taxon>Viridiplantae</taxon>
        <taxon>Streptophyta</taxon>
        <taxon>Embryophyta</taxon>
        <taxon>Tracheophyta</taxon>
        <taxon>Spermatophyta</taxon>
        <taxon>Magnoliopsida</taxon>
        <taxon>eudicotyledons</taxon>
        <taxon>Gunneridae</taxon>
        <taxon>Pentapetalae</taxon>
        <taxon>Saxifragales</taxon>
        <taxon>Altingiaceae</taxon>
        <taxon>Liquidambar</taxon>
    </lineage>
</organism>
<dbReference type="InterPro" id="IPR001360">
    <property type="entry name" value="Glyco_hydro_1"/>
</dbReference>
<dbReference type="Pfam" id="PF00232">
    <property type="entry name" value="Glyco_hydro_1"/>
    <property type="match status" value="2"/>
</dbReference>
<evidence type="ECO:0000256" key="5">
    <source>
        <dbReference type="SAM" id="MobiDB-lite"/>
    </source>
</evidence>
<name>A0AAP0RRG6_LIQFO</name>
<dbReference type="PANTHER" id="PTHR10353:SF137">
    <property type="entry name" value="MYROSINASE 3-RELATED"/>
    <property type="match status" value="1"/>
</dbReference>
<protein>
    <submittedName>
        <fullName evidence="6">Uncharacterized protein</fullName>
    </submittedName>
</protein>
<dbReference type="SUPFAM" id="SSF51445">
    <property type="entry name" value="(Trans)glycosidases"/>
    <property type="match status" value="1"/>
</dbReference>
<dbReference type="PROSITE" id="PS00653">
    <property type="entry name" value="GLYCOSYL_HYDROL_F1_2"/>
    <property type="match status" value="1"/>
</dbReference>
<dbReference type="GO" id="GO:0005975">
    <property type="term" value="P:carbohydrate metabolic process"/>
    <property type="evidence" value="ECO:0007669"/>
    <property type="project" value="InterPro"/>
</dbReference>
<feature type="region of interest" description="Disordered" evidence="5">
    <location>
        <begin position="1"/>
        <end position="23"/>
    </location>
</feature>
<dbReference type="GO" id="GO:0008422">
    <property type="term" value="F:beta-glucosidase activity"/>
    <property type="evidence" value="ECO:0007669"/>
    <property type="project" value="TreeGrafter"/>
</dbReference>
<keyword evidence="7" id="KW-1185">Reference proteome</keyword>
<evidence type="ECO:0000256" key="2">
    <source>
        <dbReference type="ARBA" id="ARBA00022801"/>
    </source>
</evidence>